<dbReference type="EMBL" id="CP010407">
    <property type="protein sequence ID" value="AJF63217.1"/>
    <property type="molecule type" value="Genomic_DNA"/>
</dbReference>
<sequence length="95" mass="10598">MGHARHLSPSAQKALRRRCSRASLKAVDIWGEVQAGGREALVMRPRGRWGLSFQRPDKRAVEQDPEAVCRQHEEVWPTIRAKAGKSGGEVAIRSD</sequence>
<protein>
    <submittedName>
        <fullName evidence="1">Uncharacterized protein</fullName>
    </submittedName>
</protein>
<keyword evidence="2" id="KW-1185">Reference proteome</keyword>
<dbReference type="RefSeq" id="WP_041127302.1">
    <property type="nucleotide sequence ID" value="NZ_CP010407.1"/>
</dbReference>
<proteinExistence type="predicted"/>
<reference evidence="1 2" key="1">
    <citation type="submission" date="2014-12" db="EMBL/GenBank/DDBJ databases">
        <title>Complete genome sequence of Streptomyces vietnamensis strain GIMV4.0001, a genetic manipulable producer of the benzoisochromanequinone antibiotic granaticin.</title>
        <authorList>
            <person name="Deng M.R."/>
            <person name="Guo J."/>
            <person name="Ma L.Y."/>
            <person name="Feng G.D."/>
            <person name="Mo C.Y."/>
            <person name="Zhu H.H."/>
        </authorList>
    </citation>
    <scope>NUCLEOTIDE SEQUENCE [LARGE SCALE GENOMIC DNA]</scope>
    <source>
        <strain evidence="2">GIMV4.0001</strain>
    </source>
</reference>
<gene>
    <name evidence="1" type="ORF">SVTN_00325</name>
</gene>
<accession>A0A0B5HY28</accession>
<dbReference type="STRING" id="362257.SVTN_00325"/>
<dbReference type="AlphaFoldDB" id="A0A0B5HY28"/>
<name>A0A0B5HY28_9ACTN</name>
<evidence type="ECO:0000313" key="2">
    <source>
        <dbReference type="Proteomes" id="UP000031774"/>
    </source>
</evidence>
<dbReference type="HOGENOM" id="CLU_2371674_0_0_11"/>
<evidence type="ECO:0000313" key="1">
    <source>
        <dbReference type="EMBL" id="AJF63217.1"/>
    </source>
</evidence>
<dbReference type="KEGG" id="svt:SVTN_00325"/>
<dbReference type="Proteomes" id="UP000031774">
    <property type="component" value="Chromosome"/>
</dbReference>
<organism evidence="1 2">
    <name type="scientific">Streptomyces vietnamensis</name>
    <dbReference type="NCBI Taxonomy" id="362257"/>
    <lineage>
        <taxon>Bacteria</taxon>
        <taxon>Bacillati</taxon>
        <taxon>Actinomycetota</taxon>
        <taxon>Actinomycetes</taxon>
        <taxon>Kitasatosporales</taxon>
        <taxon>Streptomycetaceae</taxon>
        <taxon>Streptomyces</taxon>
    </lineage>
</organism>